<dbReference type="SMART" id="SM00353">
    <property type="entry name" value="HLH"/>
    <property type="match status" value="1"/>
</dbReference>
<keyword evidence="3" id="KW-0238">DNA-binding</keyword>
<feature type="compositionally biased region" description="Low complexity" evidence="5">
    <location>
        <begin position="367"/>
        <end position="384"/>
    </location>
</feature>
<comment type="subcellular location">
    <subcellularLocation>
        <location evidence="1">Nucleus</location>
    </subcellularLocation>
</comment>
<dbReference type="GO" id="GO:0005634">
    <property type="term" value="C:nucleus"/>
    <property type="evidence" value="ECO:0007669"/>
    <property type="project" value="UniProtKB-SubCell"/>
</dbReference>
<keyword evidence="2" id="KW-0524">Neurogenesis</keyword>
<dbReference type="PANTHER" id="PTHR23349:SF108">
    <property type="entry name" value="BHLH DOMAIN-CONTAINING PROTEIN"/>
    <property type="match status" value="1"/>
</dbReference>
<reference evidence="7" key="1">
    <citation type="submission" date="2022-12" db="EMBL/GenBank/DDBJ databases">
        <title>Genome assemblies of Blomia tropicalis.</title>
        <authorList>
            <person name="Cui Y."/>
        </authorList>
    </citation>
    <scope>NUCLEOTIDE SEQUENCE</scope>
    <source>
        <tissue evidence="7">Adult mites</tissue>
    </source>
</reference>
<keyword evidence="8" id="KW-1185">Reference proteome</keyword>
<dbReference type="OMA" id="QNNENEC"/>
<dbReference type="SUPFAM" id="SSF47459">
    <property type="entry name" value="HLH, helix-loop-helix DNA-binding domain"/>
    <property type="match status" value="1"/>
</dbReference>
<dbReference type="CDD" id="cd19723">
    <property type="entry name" value="bHLH_TS_ASCL1_like"/>
    <property type="match status" value="1"/>
</dbReference>
<dbReference type="PANTHER" id="PTHR23349">
    <property type="entry name" value="BASIC HELIX-LOOP-HELIX TRANSCRIPTION FACTOR, TWIST"/>
    <property type="match status" value="1"/>
</dbReference>
<feature type="region of interest" description="Disordered" evidence="5">
    <location>
        <begin position="1"/>
        <end position="27"/>
    </location>
</feature>
<dbReference type="PROSITE" id="PS50888">
    <property type="entry name" value="BHLH"/>
    <property type="match status" value="1"/>
</dbReference>
<dbReference type="InterPro" id="IPR036638">
    <property type="entry name" value="HLH_DNA-bd_sf"/>
</dbReference>
<evidence type="ECO:0000313" key="7">
    <source>
        <dbReference type="EMBL" id="KAJ6219852.1"/>
    </source>
</evidence>
<dbReference type="Pfam" id="PF00010">
    <property type="entry name" value="HLH"/>
    <property type="match status" value="1"/>
</dbReference>
<feature type="compositionally biased region" description="Polar residues" evidence="5">
    <location>
        <begin position="321"/>
        <end position="339"/>
    </location>
</feature>
<feature type="compositionally biased region" description="Basic and acidic residues" evidence="5">
    <location>
        <begin position="8"/>
        <end position="19"/>
    </location>
</feature>
<dbReference type="AlphaFoldDB" id="A0A9Q0M894"/>
<evidence type="ECO:0000256" key="4">
    <source>
        <dbReference type="ARBA" id="ARBA00023242"/>
    </source>
</evidence>
<feature type="compositionally biased region" description="Basic residues" evidence="5">
    <location>
        <begin position="343"/>
        <end position="365"/>
    </location>
</feature>
<dbReference type="GO" id="GO:0007399">
    <property type="term" value="P:nervous system development"/>
    <property type="evidence" value="ECO:0007669"/>
    <property type="project" value="UniProtKB-KW"/>
</dbReference>
<dbReference type="GO" id="GO:0046983">
    <property type="term" value="F:protein dimerization activity"/>
    <property type="evidence" value="ECO:0007669"/>
    <property type="project" value="InterPro"/>
</dbReference>
<protein>
    <recommendedName>
        <fullName evidence="6">BHLH domain-containing protein</fullName>
    </recommendedName>
</protein>
<evidence type="ECO:0000256" key="2">
    <source>
        <dbReference type="ARBA" id="ARBA00022902"/>
    </source>
</evidence>
<dbReference type="Proteomes" id="UP001142055">
    <property type="component" value="Chromosome 2"/>
</dbReference>
<comment type="caution">
    <text evidence="7">The sequence shown here is derived from an EMBL/GenBank/DDBJ whole genome shotgun (WGS) entry which is preliminary data.</text>
</comment>
<evidence type="ECO:0000256" key="5">
    <source>
        <dbReference type="SAM" id="MobiDB-lite"/>
    </source>
</evidence>
<dbReference type="GO" id="GO:0000981">
    <property type="term" value="F:DNA-binding transcription factor activity, RNA polymerase II-specific"/>
    <property type="evidence" value="ECO:0007669"/>
    <property type="project" value="TreeGrafter"/>
</dbReference>
<evidence type="ECO:0000259" key="6">
    <source>
        <dbReference type="PROSITE" id="PS50888"/>
    </source>
</evidence>
<dbReference type="InterPro" id="IPR050283">
    <property type="entry name" value="E-box_TF_Regulators"/>
</dbReference>
<evidence type="ECO:0000313" key="8">
    <source>
        <dbReference type="Proteomes" id="UP001142055"/>
    </source>
</evidence>
<feature type="region of interest" description="Disordered" evidence="5">
    <location>
        <begin position="321"/>
        <end position="386"/>
    </location>
</feature>
<name>A0A9Q0M894_BLOTA</name>
<dbReference type="FunFam" id="4.10.280.10:FF:000029">
    <property type="entry name" value="Achaete-scute family bHLH transcription factor 1"/>
    <property type="match status" value="1"/>
</dbReference>
<proteinExistence type="predicted"/>
<dbReference type="Gene3D" id="4.10.280.10">
    <property type="entry name" value="Helix-loop-helix DNA-binding domain"/>
    <property type="match status" value="1"/>
</dbReference>
<organism evidence="7 8">
    <name type="scientific">Blomia tropicalis</name>
    <name type="common">Mite</name>
    <dbReference type="NCBI Taxonomy" id="40697"/>
    <lineage>
        <taxon>Eukaryota</taxon>
        <taxon>Metazoa</taxon>
        <taxon>Ecdysozoa</taxon>
        <taxon>Arthropoda</taxon>
        <taxon>Chelicerata</taxon>
        <taxon>Arachnida</taxon>
        <taxon>Acari</taxon>
        <taxon>Acariformes</taxon>
        <taxon>Sarcoptiformes</taxon>
        <taxon>Astigmata</taxon>
        <taxon>Glycyphagoidea</taxon>
        <taxon>Echimyopodidae</taxon>
        <taxon>Blomia</taxon>
    </lineage>
</organism>
<keyword evidence="4" id="KW-0539">Nucleus</keyword>
<gene>
    <name evidence="7" type="ORF">RDWZM_005664</name>
</gene>
<dbReference type="EMBL" id="JAPWDV010000002">
    <property type="protein sequence ID" value="KAJ6219852.1"/>
    <property type="molecule type" value="Genomic_DNA"/>
</dbReference>
<dbReference type="InterPro" id="IPR011598">
    <property type="entry name" value="bHLH_dom"/>
</dbReference>
<feature type="region of interest" description="Disordered" evidence="5">
    <location>
        <begin position="168"/>
        <end position="189"/>
    </location>
</feature>
<evidence type="ECO:0000256" key="1">
    <source>
        <dbReference type="ARBA" id="ARBA00004123"/>
    </source>
</evidence>
<sequence length="417" mass="47440">MDTFHSQMDNREHDQEQTNKKKKKRIKGQPCESYVALEITDHLLGSSTSIFISRNINHGIVYGRMKSGAIGPLIITHQITLRPWFSSHRPKFGFISTLIYWQNSKANNLMSFKSHNVHYSSSSSSSSLIPIGKKTNINNLTTMGHHLNMNHHANTDMLKLKKPKMSGSYSKMNQQYQSSPPTSVARRNERERNRVKMVNMGFATLRQHVPNGVKNKKMSKVETLRSAVEYIRQLQRLLGQNVENSLSAEQYEQMLQAAGASSEDENCYPNVMDDLDHHHMAPSPMESTSSLEQMSYSNATTTTTINYQTIPIEGSVLYSPLSNSSGEMQTKTSTYNSPESQHHHNQHHHHNPHSHHHHHHNHHQTRTSPSPSVSSDMTTSSSSPYDQQSLLDNVQRQTVPISNVGNEDELFDFTNWF</sequence>
<evidence type="ECO:0000256" key="3">
    <source>
        <dbReference type="ARBA" id="ARBA00023125"/>
    </source>
</evidence>
<feature type="compositionally biased region" description="Polar residues" evidence="5">
    <location>
        <begin position="168"/>
        <end position="182"/>
    </location>
</feature>
<dbReference type="GO" id="GO:0000977">
    <property type="term" value="F:RNA polymerase II transcription regulatory region sequence-specific DNA binding"/>
    <property type="evidence" value="ECO:0007669"/>
    <property type="project" value="TreeGrafter"/>
</dbReference>
<accession>A0A9Q0M894</accession>
<feature type="domain" description="BHLH" evidence="6">
    <location>
        <begin position="182"/>
        <end position="234"/>
    </location>
</feature>